<dbReference type="GO" id="GO:0009306">
    <property type="term" value="P:protein secretion"/>
    <property type="evidence" value="ECO:0007669"/>
    <property type="project" value="TreeGrafter"/>
</dbReference>
<feature type="non-terminal residue" evidence="15">
    <location>
        <position position="1"/>
    </location>
</feature>
<dbReference type="Proteomes" id="UP000663829">
    <property type="component" value="Unassembled WGS sequence"/>
</dbReference>
<dbReference type="Pfam" id="PF01602">
    <property type="entry name" value="Adaptin_N"/>
    <property type="match status" value="1"/>
</dbReference>
<dbReference type="InterPro" id="IPR011989">
    <property type="entry name" value="ARM-like"/>
</dbReference>
<evidence type="ECO:0008006" key="18">
    <source>
        <dbReference type="Google" id="ProtNLM"/>
    </source>
</evidence>
<dbReference type="PIRSF" id="PIRSF037093">
    <property type="entry name" value="Coatomer_gamma_subunit"/>
    <property type="match status" value="1"/>
</dbReference>
<evidence type="ECO:0000259" key="14">
    <source>
        <dbReference type="Pfam" id="PF16381"/>
    </source>
</evidence>
<evidence type="ECO:0000313" key="17">
    <source>
        <dbReference type="Proteomes" id="UP000663829"/>
    </source>
</evidence>
<evidence type="ECO:0000259" key="13">
    <source>
        <dbReference type="Pfam" id="PF08752"/>
    </source>
</evidence>
<dbReference type="FunFam" id="1.25.10.10:FF:000038">
    <property type="entry name" value="Coatomer subunit gamma"/>
    <property type="match status" value="1"/>
</dbReference>
<proteinExistence type="inferred from homology"/>
<dbReference type="Gene3D" id="1.25.10.10">
    <property type="entry name" value="Leucine-rich Repeat Variant"/>
    <property type="match status" value="2"/>
</dbReference>
<dbReference type="FunFam" id="1.25.10.10:FF:000071">
    <property type="entry name" value="Coatomer subunit gamma"/>
    <property type="match status" value="1"/>
</dbReference>
<sequence length="877" mass="98659">SLYGYFTPYNKSLAMLSSFRKQDKKDEESATSGNPYKNLEKASVLQEARTFNESTVNPKKCTQILTKIAYMLNQGEQMGQTEATETFFAMTKLFQSKDMMLRRMIYLLIKDMSSVANDVIIVTSSLTKDMTGKEDSHRGPAIRALCKITDPSMMQSVERYMKQAIVDKLPSVSSAALTSSSHMMRQGPDVIKRWVNEVQEAVNNDNIMVQYHALGLLYQIRRSDKHAIRKLILKFSKAGLKSPYAYCFLIRIAANLLNEEGEGTDSSVYDFIDSCLRHKNEMVIYEAASTIISLKCVTPKELSSAVNVLQLFLTSTKSVLRYAAVRTLNKVAIQYPAAVTACNVDLETLITDSNRSIATLAITTLLKTGNETGVDRLMKQISTFMSEISDQFKTVVVDAIQSLCQKFPRKHSTLMSFLANMLREEGGYDYKKAIVNTIITILEENSDAKEADCEHTSLATRILHLLGREGPRTTTPAKYIRYIYNRVILENAPVRAAAVNALAKFGAASDELLPNILVLLHRTMLDQDDEVRDRATFFYHLLKENDKALNSIYILNSMNVSLSSLERLLQRYTMEPTQKPFDVRQVPVETVHVEPSKTDIGISRQVEQTPSRQDTYSEQLATIPEFSHLGPIFKTCSAFDLTESEVEYVVRCIKHVFTHYIVFQFDINNTLNDQLLERVTVQMESADGFEIVHYTPCQVIKCNDMGTTYTLVRLPNDPTGGKVTGNLTCTMKYTVKDCDPTTGVPDDEEGYADEFVLEDIEVAVCDHMQKVLKPNWNASWEEIGGENELEDTYALSMPTLEDAVKKIIQYMGMQPCERSDKVVENRSSHTLYLAGVYRGGHDVLVRAKMALSENIAMQLTVRSTDQSAVQVVASAID</sequence>
<dbReference type="GO" id="GO:0005793">
    <property type="term" value="C:endoplasmic reticulum-Golgi intermediate compartment"/>
    <property type="evidence" value="ECO:0007669"/>
    <property type="project" value="TreeGrafter"/>
</dbReference>
<dbReference type="InterPro" id="IPR013040">
    <property type="entry name" value="Coatomer_gsu_app_Ig-like_dom"/>
</dbReference>
<keyword evidence="6" id="KW-0677">Repeat</keyword>
<evidence type="ECO:0000256" key="9">
    <source>
        <dbReference type="ARBA" id="ARBA00023034"/>
    </source>
</evidence>
<comment type="subcellular location">
    <subcellularLocation>
        <location evidence="2">Cytoplasmic vesicle</location>
        <location evidence="2">COPI-coated vesicle membrane</location>
        <topology evidence="2">Peripheral membrane protein</topology>
        <orientation evidence="2">Cytoplasmic side</orientation>
    </subcellularLocation>
    <subcellularLocation>
        <location evidence="1">Golgi apparatus membrane</location>
        <topology evidence="1">Peripheral membrane protein</topology>
        <orientation evidence="1">Cytoplasmic side</orientation>
    </subcellularLocation>
</comment>
<feature type="domain" description="Coatomer gamma subunit appendage Ig-like subdomain" evidence="13">
    <location>
        <begin position="615"/>
        <end position="762"/>
    </location>
</feature>
<dbReference type="Pfam" id="PF08752">
    <property type="entry name" value="COP-gamma_platf"/>
    <property type="match status" value="1"/>
</dbReference>
<keyword evidence="7" id="KW-0931">ER-Golgi transport</keyword>
<dbReference type="GO" id="GO:0072384">
    <property type="term" value="P:organelle transport along microtubule"/>
    <property type="evidence" value="ECO:0007669"/>
    <property type="project" value="TreeGrafter"/>
</dbReference>
<dbReference type="SUPFAM" id="SSF48371">
    <property type="entry name" value="ARM repeat"/>
    <property type="match status" value="1"/>
</dbReference>
<evidence type="ECO:0000313" key="15">
    <source>
        <dbReference type="EMBL" id="CAF1259900.1"/>
    </source>
</evidence>
<dbReference type="GO" id="GO:0000139">
    <property type="term" value="C:Golgi membrane"/>
    <property type="evidence" value="ECO:0007669"/>
    <property type="project" value="UniProtKB-SubCell"/>
</dbReference>
<evidence type="ECO:0000256" key="3">
    <source>
        <dbReference type="ARBA" id="ARBA00010720"/>
    </source>
</evidence>
<dbReference type="EMBL" id="CAJOBC010018294">
    <property type="protein sequence ID" value="CAF4036491.1"/>
    <property type="molecule type" value="Genomic_DNA"/>
</dbReference>
<name>A0A815ANR3_9BILA</name>
<accession>A0A815ANR3</accession>
<keyword evidence="5" id="KW-0963">Cytoplasm</keyword>
<evidence type="ECO:0000256" key="2">
    <source>
        <dbReference type="ARBA" id="ARBA00004347"/>
    </source>
</evidence>
<dbReference type="Gene3D" id="2.60.40.1480">
    <property type="entry name" value="Coatomer, gamma subunit, appendage domain"/>
    <property type="match status" value="1"/>
</dbReference>
<dbReference type="InterPro" id="IPR002553">
    <property type="entry name" value="Clathrin/coatomer_adapt-like_N"/>
</dbReference>
<dbReference type="FunFam" id="3.30.310.10:FF:000006">
    <property type="entry name" value="Coatomer subunit gamma"/>
    <property type="match status" value="1"/>
</dbReference>
<comment type="similarity">
    <text evidence="3">Belongs to the COPG family.</text>
</comment>
<dbReference type="SUPFAM" id="SSF55711">
    <property type="entry name" value="Subdomain of clathrin and coatomer appendage domain"/>
    <property type="match status" value="1"/>
</dbReference>
<evidence type="ECO:0000256" key="8">
    <source>
        <dbReference type="ARBA" id="ARBA00022927"/>
    </source>
</evidence>
<evidence type="ECO:0000256" key="6">
    <source>
        <dbReference type="ARBA" id="ARBA00022737"/>
    </source>
</evidence>
<dbReference type="InterPro" id="IPR009028">
    <property type="entry name" value="Coatomer/calthrin_app_sub_C"/>
</dbReference>
<keyword evidence="17" id="KW-1185">Reference proteome</keyword>
<keyword evidence="9" id="KW-0333">Golgi apparatus</keyword>
<dbReference type="InterPro" id="IPR032154">
    <property type="entry name" value="Coatomer_g_Cpla"/>
</dbReference>
<dbReference type="InterPro" id="IPR037067">
    <property type="entry name" value="Coatomer_gsu_app_sf"/>
</dbReference>
<evidence type="ECO:0000256" key="11">
    <source>
        <dbReference type="ARBA" id="ARBA00023329"/>
    </source>
</evidence>
<dbReference type="GO" id="GO:0006888">
    <property type="term" value="P:endoplasmic reticulum to Golgi vesicle-mediated transport"/>
    <property type="evidence" value="ECO:0007669"/>
    <property type="project" value="TreeGrafter"/>
</dbReference>
<evidence type="ECO:0000259" key="12">
    <source>
        <dbReference type="Pfam" id="PF01602"/>
    </source>
</evidence>
<evidence type="ECO:0000256" key="1">
    <source>
        <dbReference type="ARBA" id="ARBA00004255"/>
    </source>
</evidence>
<dbReference type="FunFam" id="2.60.40.1480:FF:000001">
    <property type="entry name" value="Coatomer subunit gamma"/>
    <property type="match status" value="1"/>
</dbReference>
<dbReference type="EMBL" id="CAJNOQ010010749">
    <property type="protein sequence ID" value="CAF1259900.1"/>
    <property type="molecule type" value="Genomic_DNA"/>
</dbReference>
<comment type="caution">
    <text evidence="15">The sequence shown here is derived from an EMBL/GenBank/DDBJ whole genome shotgun (WGS) entry which is preliminary data.</text>
</comment>
<dbReference type="OrthoDB" id="1074925at2759"/>
<evidence type="ECO:0000256" key="5">
    <source>
        <dbReference type="ARBA" id="ARBA00022490"/>
    </source>
</evidence>
<keyword evidence="10" id="KW-0472">Membrane</keyword>
<gene>
    <name evidence="15" type="ORF">GPM918_LOCUS26553</name>
    <name evidence="16" type="ORF">SRO942_LOCUS26727</name>
</gene>
<evidence type="ECO:0000256" key="10">
    <source>
        <dbReference type="ARBA" id="ARBA00023136"/>
    </source>
</evidence>
<dbReference type="GO" id="GO:0005783">
    <property type="term" value="C:endoplasmic reticulum"/>
    <property type="evidence" value="ECO:0007669"/>
    <property type="project" value="TreeGrafter"/>
</dbReference>
<dbReference type="GO" id="GO:0006891">
    <property type="term" value="P:intra-Golgi vesicle-mediated transport"/>
    <property type="evidence" value="ECO:0007669"/>
    <property type="project" value="TreeGrafter"/>
</dbReference>
<feature type="domain" description="Clathrin/coatomer adaptor adaptin-like N-terminal" evidence="12">
    <location>
        <begin position="41"/>
        <end position="545"/>
    </location>
</feature>
<dbReference type="GO" id="GO:0005198">
    <property type="term" value="F:structural molecule activity"/>
    <property type="evidence" value="ECO:0007669"/>
    <property type="project" value="InterPro"/>
</dbReference>
<reference evidence="15" key="1">
    <citation type="submission" date="2021-02" db="EMBL/GenBank/DDBJ databases">
        <authorList>
            <person name="Nowell W R."/>
        </authorList>
    </citation>
    <scope>NUCLEOTIDE SEQUENCE</scope>
</reference>
<dbReference type="InterPro" id="IPR017106">
    <property type="entry name" value="Coatomer_gsu"/>
</dbReference>
<dbReference type="GO" id="GO:0006886">
    <property type="term" value="P:intracellular protein transport"/>
    <property type="evidence" value="ECO:0007669"/>
    <property type="project" value="InterPro"/>
</dbReference>
<evidence type="ECO:0000256" key="4">
    <source>
        <dbReference type="ARBA" id="ARBA00022448"/>
    </source>
</evidence>
<keyword evidence="4" id="KW-0813">Transport</keyword>
<evidence type="ECO:0000256" key="7">
    <source>
        <dbReference type="ARBA" id="ARBA00022892"/>
    </source>
</evidence>
<dbReference type="PANTHER" id="PTHR10261:SF0">
    <property type="entry name" value="COATOMER SUBUNIT GAMMA-2"/>
    <property type="match status" value="1"/>
</dbReference>
<keyword evidence="8" id="KW-0653">Protein transport</keyword>
<dbReference type="InterPro" id="IPR016024">
    <property type="entry name" value="ARM-type_fold"/>
</dbReference>
<dbReference type="GO" id="GO:0030126">
    <property type="term" value="C:COPI vesicle coat"/>
    <property type="evidence" value="ECO:0007669"/>
    <property type="project" value="InterPro"/>
</dbReference>
<feature type="domain" description="Coatomer subunit gamma C-terminal" evidence="14">
    <location>
        <begin position="766"/>
        <end position="876"/>
    </location>
</feature>
<protein>
    <recommendedName>
        <fullName evidence="18">Coatomer subunit gamma</fullName>
    </recommendedName>
</protein>
<dbReference type="PANTHER" id="PTHR10261">
    <property type="entry name" value="COATOMER SUBUNIT GAMMA"/>
    <property type="match status" value="1"/>
</dbReference>
<dbReference type="InterPro" id="IPR012295">
    <property type="entry name" value="TBP_dom_sf"/>
</dbReference>
<evidence type="ECO:0000313" key="16">
    <source>
        <dbReference type="EMBL" id="CAF4036491.1"/>
    </source>
</evidence>
<dbReference type="InterPro" id="IPR013041">
    <property type="entry name" value="Clathrin_app_Ig-like_sf"/>
</dbReference>
<dbReference type="AlphaFoldDB" id="A0A815ANR3"/>
<dbReference type="Pfam" id="PF16381">
    <property type="entry name" value="Coatomer_g_Cpla"/>
    <property type="match status" value="1"/>
</dbReference>
<dbReference type="Proteomes" id="UP000681722">
    <property type="component" value="Unassembled WGS sequence"/>
</dbReference>
<dbReference type="Gene3D" id="3.30.310.10">
    <property type="entry name" value="TATA-Binding Protein"/>
    <property type="match status" value="1"/>
</dbReference>
<organism evidence="15 17">
    <name type="scientific">Didymodactylos carnosus</name>
    <dbReference type="NCBI Taxonomy" id="1234261"/>
    <lineage>
        <taxon>Eukaryota</taxon>
        <taxon>Metazoa</taxon>
        <taxon>Spiralia</taxon>
        <taxon>Gnathifera</taxon>
        <taxon>Rotifera</taxon>
        <taxon>Eurotatoria</taxon>
        <taxon>Bdelloidea</taxon>
        <taxon>Philodinida</taxon>
        <taxon>Philodinidae</taxon>
        <taxon>Didymodactylos</taxon>
    </lineage>
</organism>
<dbReference type="SUPFAM" id="SSF49348">
    <property type="entry name" value="Clathrin adaptor appendage domain"/>
    <property type="match status" value="1"/>
</dbReference>
<keyword evidence="11" id="KW-0968">Cytoplasmic vesicle</keyword>